<keyword evidence="1" id="KW-0472">Membrane</keyword>
<dbReference type="EMBL" id="JAUQUB010000001">
    <property type="protein sequence ID" value="MDO7881410.1"/>
    <property type="molecule type" value="Genomic_DNA"/>
</dbReference>
<gene>
    <name evidence="2" type="ORF">Q5716_04130</name>
</gene>
<keyword evidence="1" id="KW-0812">Transmembrane</keyword>
<accession>A0ABT9BPR8</accession>
<proteinExistence type="predicted"/>
<reference evidence="2 3" key="1">
    <citation type="submission" date="2023-07" db="EMBL/GenBank/DDBJ databases">
        <title>Protaetiibacter sp. nov WY-16 isolated from soil.</title>
        <authorList>
            <person name="Liu B."/>
            <person name="Wan Y."/>
        </authorList>
    </citation>
    <scope>NUCLEOTIDE SEQUENCE [LARGE SCALE GENOMIC DNA]</scope>
    <source>
        <strain evidence="2 3">WY-16</strain>
    </source>
</reference>
<organism evidence="2 3">
    <name type="scientific">Antiquaquibacter soli</name>
    <dbReference type="NCBI Taxonomy" id="3064523"/>
    <lineage>
        <taxon>Bacteria</taxon>
        <taxon>Bacillati</taxon>
        <taxon>Actinomycetota</taxon>
        <taxon>Actinomycetes</taxon>
        <taxon>Micrococcales</taxon>
        <taxon>Microbacteriaceae</taxon>
        <taxon>Antiquaquibacter</taxon>
    </lineage>
</organism>
<dbReference type="RefSeq" id="WP_305001820.1">
    <property type="nucleotide sequence ID" value="NZ_JAUQUB010000001.1"/>
</dbReference>
<evidence type="ECO:0000313" key="2">
    <source>
        <dbReference type="EMBL" id="MDO7881410.1"/>
    </source>
</evidence>
<keyword evidence="1" id="KW-1133">Transmembrane helix</keyword>
<keyword evidence="3" id="KW-1185">Reference proteome</keyword>
<comment type="caution">
    <text evidence="2">The sequence shown here is derived from an EMBL/GenBank/DDBJ whole genome shotgun (WGS) entry which is preliminary data.</text>
</comment>
<name>A0ABT9BPR8_9MICO</name>
<protein>
    <submittedName>
        <fullName evidence="2">Uncharacterized protein</fullName>
    </submittedName>
</protein>
<dbReference type="Proteomes" id="UP001241072">
    <property type="component" value="Unassembled WGS sequence"/>
</dbReference>
<evidence type="ECO:0000256" key="1">
    <source>
        <dbReference type="SAM" id="Phobius"/>
    </source>
</evidence>
<feature type="transmembrane region" description="Helical" evidence="1">
    <location>
        <begin position="20"/>
        <end position="39"/>
    </location>
</feature>
<sequence>MSTLSDLRSDIVDHFDRRWLVWVVGIVALVVGIMIGYIIPSGGFGGAASTSLGGGAGQIELRQGGR</sequence>
<evidence type="ECO:0000313" key="3">
    <source>
        <dbReference type="Proteomes" id="UP001241072"/>
    </source>
</evidence>